<name>A0A1Q3E7I7_LENED</name>
<dbReference type="PANTHER" id="PTHR42085">
    <property type="entry name" value="F-BOX DOMAIN-CONTAINING PROTEIN"/>
    <property type="match status" value="1"/>
</dbReference>
<reference evidence="2 3" key="2">
    <citation type="submission" date="2017-02" db="EMBL/GenBank/DDBJ databases">
        <title>A genome survey and senescence transcriptome analysis in Lentinula edodes.</title>
        <authorList>
            <person name="Sakamoto Y."/>
            <person name="Nakade K."/>
            <person name="Sato S."/>
            <person name="Yoshida Y."/>
            <person name="Miyazaki K."/>
            <person name="Natsume S."/>
            <person name="Konno N."/>
        </authorList>
    </citation>
    <scope>NUCLEOTIDE SEQUENCE [LARGE SCALE GENOMIC DNA]</scope>
    <source>
        <strain evidence="2 3">NBRC 111202</strain>
    </source>
</reference>
<dbReference type="STRING" id="5353.A0A1Q3E7I7"/>
<dbReference type="Proteomes" id="UP000188533">
    <property type="component" value="Unassembled WGS sequence"/>
</dbReference>
<comment type="caution">
    <text evidence="2">The sequence shown here is derived from an EMBL/GenBank/DDBJ whole genome shotgun (WGS) entry which is preliminary data.</text>
</comment>
<dbReference type="PANTHER" id="PTHR42085:SF1">
    <property type="entry name" value="F-BOX DOMAIN-CONTAINING PROTEIN"/>
    <property type="match status" value="1"/>
</dbReference>
<reference evidence="2 3" key="1">
    <citation type="submission" date="2016-08" db="EMBL/GenBank/DDBJ databases">
        <authorList>
            <consortium name="Lentinula edodes genome sequencing consortium"/>
            <person name="Sakamoto Y."/>
            <person name="Nakade K."/>
            <person name="Sato S."/>
            <person name="Yoshida Y."/>
            <person name="Miyazaki K."/>
            <person name="Natsume S."/>
            <person name="Konno N."/>
        </authorList>
    </citation>
    <scope>NUCLEOTIDE SEQUENCE [LARGE SCALE GENOMIC DNA]</scope>
    <source>
        <strain evidence="2 3">NBRC 111202</strain>
    </source>
</reference>
<evidence type="ECO:0000313" key="3">
    <source>
        <dbReference type="Proteomes" id="UP000188533"/>
    </source>
</evidence>
<dbReference type="EMBL" id="BDGU01000136">
    <property type="protein sequence ID" value="GAW03193.1"/>
    <property type="molecule type" value="Genomic_DNA"/>
</dbReference>
<dbReference type="AlphaFoldDB" id="A0A1Q3E7I7"/>
<dbReference type="InterPro" id="IPR038883">
    <property type="entry name" value="AN11006-like"/>
</dbReference>
<evidence type="ECO:0000256" key="1">
    <source>
        <dbReference type="SAM" id="MobiDB-lite"/>
    </source>
</evidence>
<protein>
    <submittedName>
        <fullName evidence="2">Uncharacterized protein</fullName>
    </submittedName>
</protein>
<proteinExistence type="predicted"/>
<organism evidence="2 3">
    <name type="scientific">Lentinula edodes</name>
    <name type="common">Shiitake mushroom</name>
    <name type="synonym">Lentinus edodes</name>
    <dbReference type="NCBI Taxonomy" id="5353"/>
    <lineage>
        <taxon>Eukaryota</taxon>
        <taxon>Fungi</taxon>
        <taxon>Dikarya</taxon>
        <taxon>Basidiomycota</taxon>
        <taxon>Agaricomycotina</taxon>
        <taxon>Agaricomycetes</taxon>
        <taxon>Agaricomycetidae</taxon>
        <taxon>Agaricales</taxon>
        <taxon>Marasmiineae</taxon>
        <taxon>Omphalotaceae</taxon>
        <taxon>Lentinula</taxon>
    </lineage>
</organism>
<evidence type="ECO:0000313" key="2">
    <source>
        <dbReference type="EMBL" id="GAW03193.1"/>
    </source>
</evidence>
<sequence>MSSLRQLRSLPRRQRDNNGQSKPPTITPPTPELIASFISNHNTQEHSPLFNQIPPEIRNTIFLYALLSYEDLSTVYPEDQHYSRPDYRHTSRIDPRILQTCRLIYLESRFLPVMATEHVFWCHRAPPGITYASNPLEYFARFTEEQKNRVDRVHFFTQQYYLEGDFPEICKLPSMRPRSLKITLRHGDWWWWEDNHPLHLNDVWSTGLDYSTRLEEVILELETMERDKEQIYAIAERIKKYTHTLNNGKTLSTAGNPIVKKEWMGPSRLSDLYYDKARDKWTERDPEAEQGVPDPGLKYCIVVIRWTICREEEE</sequence>
<accession>A0A1Q3E7I7</accession>
<keyword evidence="3" id="KW-1185">Reference proteome</keyword>
<feature type="region of interest" description="Disordered" evidence="1">
    <location>
        <begin position="1"/>
        <end position="32"/>
    </location>
</feature>
<gene>
    <name evidence="2" type="ORF">LENED_004897</name>
</gene>